<comment type="caution">
    <text evidence="1">The sequence shown here is derived from an EMBL/GenBank/DDBJ whole genome shotgun (WGS) entry which is preliminary data.</text>
</comment>
<organism evidence="1 2">
    <name type="scientific">Cryptolaemus montrouzieri</name>
    <dbReference type="NCBI Taxonomy" id="559131"/>
    <lineage>
        <taxon>Eukaryota</taxon>
        <taxon>Metazoa</taxon>
        <taxon>Ecdysozoa</taxon>
        <taxon>Arthropoda</taxon>
        <taxon>Hexapoda</taxon>
        <taxon>Insecta</taxon>
        <taxon>Pterygota</taxon>
        <taxon>Neoptera</taxon>
        <taxon>Endopterygota</taxon>
        <taxon>Coleoptera</taxon>
        <taxon>Polyphaga</taxon>
        <taxon>Cucujiformia</taxon>
        <taxon>Coccinelloidea</taxon>
        <taxon>Coccinellidae</taxon>
        <taxon>Scymninae</taxon>
        <taxon>Scymnini</taxon>
        <taxon>Cryptolaemus</taxon>
    </lineage>
</organism>
<evidence type="ECO:0000313" key="2">
    <source>
        <dbReference type="Proteomes" id="UP001516400"/>
    </source>
</evidence>
<dbReference type="EMBL" id="JABFTP020000144">
    <property type="protein sequence ID" value="KAL3281601.1"/>
    <property type="molecule type" value="Genomic_DNA"/>
</dbReference>
<reference evidence="1 2" key="1">
    <citation type="journal article" date="2021" name="BMC Biol.">
        <title>Horizontally acquired antibacterial genes associated with adaptive radiation of ladybird beetles.</title>
        <authorList>
            <person name="Li H.S."/>
            <person name="Tang X.F."/>
            <person name="Huang Y.H."/>
            <person name="Xu Z.Y."/>
            <person name="Chen M.L."/>
            <person name="Du X.Y."/>
            <person name="Qiu B.Y."/>
            <person name="Chen P.T."/>
            <person name="Zhang W."/>
            <person name="Slipinski A."/>
            <person name="Escalona H.E."/>
            <person name="Waterhouse R.M."/>
            <person name="Zwick A."/>
            <person name="Pang H."/>
        </authorList>
    </citation>
    <scope>NUCLEOTIDE SEQUENCE [LARGE SCALE GENOMIC DNA]</scope>
    <source>
        <strain evidence="1">SYSU2018</strain>
    </source>
</reference>
<name>A0ABD2NSA7_9CUCU</name>
<dbReference type="Proteomes" id="UP001516400">
    <property type="component" value="Unassembled WGS sequence"/>
</dbReference>
<evidence type="ECO:0000313" key="1">
    <source>
        <dbReference type="EMBL" id="KAL3281601.1"/>
    </source>
</evidence>
<keyword evidence="2" id="KW-1185">Reference proteome</keyword>
<proteinExistence type="predicted"/>
<gene>
    <name evidence="1" type="ORF">HHI36_004808</name>
</gene>
<accession>A0ABD2NSA7</accession>
<dbReference type="AlphaFoldDB" id="A0ABD2NSA7"/>
<sequence>MEMQNVLDSKVQTTKSNKKYIIHYLRTSMILENVPLHRATKLCKNIPIMVISYTDNTVQVRCCVPAEFCSVTFNAEKWLRESAASVFQGTLMIVKGQNEKLKCNMKSKRINIQEWDLLLKKSLESAKQYVENNL</sequence>
<protein>
    <submittedName>
        <fullName evidence="1">Uncharacterized protein</fullName>
    </submittedName>
</protein>